<evidence type="ECO:0000256" key="1">
    <source>
        <dbReference type="ARBA" id="ARBA00002219"/>
    </source>
</evidence>
<dbReference type="InterPro" id="IPR051941">
    <property type="entry name" value="BG_Antigen-Binding_Lectin"/>
</dbReference>
<keyword evidence="6" id="KW-0106">Calcium</keyword>
<dbReference type="GO" id="GO:0010185">
    <property type="term" value="P:regulation of cellular defense response"/>
    <property type="evidence" value="ECO:0007669"/>
    <property type="project" value="UniProtKB-ARBA"/>
</dbReference>
<dbReference type="SMART" id="SM00607">
    <property type="entry name" value="FTP"/>
    <property type="match status" value="2"/>
</dbReference>
<dbReference type="OrthoDB" id="547680at2759"/>
<dbReference type="InterPro" id="IPR008979">
    <property type="entry name" value="Galactose-bd-like_sf"/>
</dbReference>
<evidence type="ECO:0000256" key="5">
    <source>
        <dbReference type="ARBA" id="ARBA00022734"/>
    </source>
</evidence>
<feature type="region of interest" description="Disordered" evidence="8">
    <location>
        <begin position="1"/>
        <end position="25"/>
    </location>
</feature>
<evidence type="ECO:0000313" key="12">
    <source>
        <dbReference type="RefSeq" id="XP_019619596.1"/>
    </source>
</evidence>
<name>A0A6P4YQT9_BRABE</name>
<keyword evidence="5" id="KW-0430">Lectin</keyword>
<feature type="domain" description="SUEL-type lectin" evidence="10">
    <location>
        <begin position="549"/>
        <end position="637"/>
    </location>
</feature>
<dbReference type="PANTHER" id="PTHR45713:SF15">
    <property type="entry name" value="F5_8 TYPE C DOMAIN-CONTAINING PROTEIN"/>
    <property type="match status" value="1"/>
</dbReference>
<evidence type="ECO:0000313" key="11">
    <source>
        <dbReference type="Proteomes" id="UP000515135"/>
    </source>
</evidence>
<feature type="domain" description="F5/8 type C" evidence="9">
    <location>
        <begin position="250"/>
        <end position="408"/>
    </location>
</feature>
<dbReference type="GO" id="GO:0001868">
    <property type="term" value="P:regulation of complement activation, lectin pathway"/>
    <property type="evidence" value="ECO:0007669"/>
    <property type="project" value="UniProtKB-ARBA"/>
</dbReference>
<evidence type="ECO:0000259" key="9">
    <source>
        <dbReference type="PROSITE" id="PS50022"/>
    </source>
</evidence>
<gene>
    <name evidence="12" type="primary">LOC109466320</name>
</gene>
<dbReference type="Gene3D" id="2.60.120.260">
    <property type="entry name" value="Galactose-binding domain-like"/>
    <property type="match status" value="2"/>
</dbReference>
<evidence type="ECO:0000256" key="3">
    <source>
        <dbReference type="ARBA" id="ARBA00011233"/>
    </source>
</evidence>
<dbReference type="Proteomes" id="UP000515135">
    <property type="component" value="Unplaced"/>
</dbReference>
<dbReference type="Pfam" id="PF22633">
    <property type="entry name" value="F5_F8_type_C_2"/>
    <property type="match status" value="2"/>
</dbReference>
<reference evidence="12" key="1">
    <citation type="submission" date="2025-08" db="UniProtKB">
        <authorList>
            <consortium name="RefSeq"/>
        </authorList>
    </citation>
    <scope>IDENTIFICATION</scope>
    <source>
        <tissue evidence="12">Gonad</tissue>
    </source>
</reference>
<comment type="subunit">
    <text evidence="3">Homotrimer.</text>
</comment>
<proteinExistence type="inferred from homology"/>
<dbReference type="SUPFAM" id="SSF49785">
    <property type="entry name" value="Galactose-binding domain-like"/>
    <property type="match status" value="2"/>
</dbReference>
<accession>A0A6P4YQT9</accession>
<dbReference type="InterPro" id="IPR000922">
    <property type="entry name" value="Lectin_gal-bd_dom"/>
</dbReference>
<feature type="domain" description="SUEL-type lectin" evidence="10">
    <location>
        <begin position="176"/>
        <end position="264"/>
    </location>
</feature>
<dbReference type="FunFam" id="2.60.120.740:FF:000001">
    <property type="entry name" value="Adhesion G protein-coupled receptor L2"/>
    <property type="match status" value="2"/>
</dbReference>
<dbReference type="KEGG" id="bbel:109466320"/>
<evidence type="ECO:0000256" key="7">
    <source>
        <dbReference type="ARBA" id="ARBA00023157"/>
    </source>
</evidence>
<dbReference type="PANTHER" id="PTHR45713">
    <property type="entry name" value="FTP DOMAIN-CONTAINING PROTEIN"/>
    <property type="match status" value="1"/>
</dbReference>
<comment type="function">
    <text evidence="1">Acts as a defensive agent. Recognizes blood group fucosylated oligosaccharides including A, B, H and Lewis B-type antigens. Does not recognize Lewis A antigen and has low affinity for monovalent haptens.</text>
</comment>
<dbReference type="RefSeq" id="XP_019619596.1">
    <property type="nucleotide sequence ID" value="XM_019764037.1"/>
</dbReference>
<evidence type="ECO:0000256" key="8">
    <source>
        <dbReference type="SAM" id="MobiDB-lite"/>
    </source>
</evidence>
<evidence type="ECO:0000256" key="2">
    <source>
        <dbReference type="ARBA" id="ARBA00010147"/>
    </source>
</evidence>
<keyword evidence="4" id="KW-0479">Metal-binding</keyword>
<dbReference type="Pfam" id="PF02140">
    <property type="entry name" value="SUEL_Lectin"/>
    <property type="match status" value="2"/>
</dbReference>
<evidence type="ECO:0000259" key="10">
    <source>
        <dbReference type="PROSITE" id="PS50228"/>
    </source>
</evidence>
<dbReference type="AlphaFoldDB" id="A0A6P4YQT9"/>
<protein>
    <submittedName>
        <fullName evidence="12">Uncharacterized protein LOC109466320</fullName>
    </submittedName>
</protein>
<comment type="similarity">
    <text evidence="2">Belongs to the fucolectin family.</text>
</comment>
<dbReference type="GO" id="GO:0046872">
    <property type="term" value="F:metal ion binding"/>
    <property type="evidence" value="ECO:0007669"/>
    <property type="project" value="UniProtKB-KW"/>
</dbReference>
<dbReference type="CDD" id="cd22827">
    <property type="entry name" value="Gal_Rha_Lectin_SUL-I-like"/>
    <property type="match status" value="2"/>
</dbReference>
<keyword evidence="11" id="KW-1185">Reference proteome</keyword>
<evidence type="ECO:0000256" key="4">
    <source>
        <dbReference type="ARBA" id="ARBA00022723"/>
    </source>
</evidence>
<organism evidence="11 12">
    <name type="scientific">Branchiostoma belcheri</name>
    <name type="common">Amphioxus</name>
    <dbReference type="NCBI Taxonomy" id="7741"/>
    <lineage>
        <taxon>Eukaryota</taxon>
        <taxon>Metazoa</taxon>
        <taxon>Chordata</taxon>
        <taxon>Cephalochordata</taxon>
        <taxon>Leptocardii</taxon>
        <taxon>Amphioxiformes</taxon>
        <taxon>Branchiostomatidae</taxon>
        <taxon>Branchiostoma</taxon>
    </lineage>
</organism>
<dbReference type="Gene3D" id="2.60.120.740">
    <property type="match status" value="2"/>
</dbReference>
<keyword evidence="7" id="KW-1015">Disulfide bond</keyword>
<dbReference type="InterPro" id="IPR000421">
    <property type="entry name" value="FA58C"/>
</dbReference>
<dbReference type="GeneID" id="109466320"/>
<feature type="domain" description="F5/8 type C" evidence="9">
    <location>
        <begin position="623"/>
        <end position="781"/>
    </location>
</feature>
<dbReference type="PROSITE" id="PS50228">
    <property type="entry name" value="SUEL_LECTIN"/>
    <property type="match status" value="2"/>
</dbReference>
<sequence>MKARSPEGSVGLCRRSVHAEKHSPSGRTPFNMGAWTYSKVFLLLYMTMMWHSPPVYGLTTQEAAQLNKLARSPEGSVGLGRRSVHAERNSLKGRTPFNMGAWTYSKVFLLLYMTTMWQSTPVYGLTTQEADQLKSLLSEVTAKVEEARVEVRNTRLYSLGQRLVFTTAPEHETAFTCERGTLQLSCSDRKTLLIVEANYGRTTASHSCACSTCRTNCRAATSLAVVRATCQGKRQCSVTASSSVFGGDPCYGVQKYLEVSYRCITESNVALRKTASCSSAPSHWGPEKAVDGSRGTRVTWYNQCTHTNRVYQPWWKVDLGGTYPVNRVSVLNRGDCCGDRLRNFMVRVGPNEDFTRNDQCGETYTATPRNGATVVVYCDQPMTGRFVSIQLIGRADNLQLCEVDVFAETVLQYTSLGCWRDSHTRAMAYLEGTNSLLDGDYQSRHHAIQKCYLAALSRDFTVFGVQHGGQCFGSANGINTYNRYGPTTTCAADGEGGAWGNEVYKITGLLSEVTAKVEEARVEVRNTRLYSLGQRLVFTTAPEHETAFTCERGTLQLSCSDRKTLLIVEANYGRTTASHSCACSTCRTNCRAATSLAVVRAACQGKRQCSVTASSSVFGGDPCYGVQKYLEVSYRCITESNVALRKTASCSSAPSHWGPEKAVDGSRGTRVTWYNQCTHTNHVYQPWWKVDLGGTYPVNRVSVLNRGDCCGDRLRNFMVRVGPNEDFTRNDQCGETYTATPRNGATVVVYCDQPMTGRYVSIQLIGRADNLQLCEVDVFAETG</sequence>
<evidence type="ECO:0000256" key="6">
    <source>
        <dbReference type="ARBA" id="ARBA00022837"/>
    </source>
</evidence>
<dbReference type="InterPro" id="IPR006585">
    <property type="entry name" value="FTP1"/>
</dbReference>
<dbReference type="PROSITE" id="PS50022">
    <property type="entry name" value="FA58C_3"/>
    <property type="match status" value="2"/>
</dbReference>
<dbReference type="GO" id="GO:0042806">
    <property type="term" value="F:fucose binding"/>
    <property type="evidence" value="ECO:0007669"/>
    <property type="project" value="UniProtKB-ARBA"/>
</dbReference>
<dbReference type="InterPro" id="IPR043159">
    <property type="entry name" value="Lectin_gal-bd_sf"/>
</dbReference>